<evidence type="ECO:0000313" key="3">
    <source>
        <dbReference type="Proteomes" id="UP000018291"/>
    </source>
</evidence>
<feature type="compositionally biased region" description="Basic residues" evidence="1">
    <location>
        <begin position="236"/>
        <end position="246"/>
    </location>
</feature>
<dbReference type="EMBL" id="CANL01000033">
    <property type="protein sequence ID" value="CCM64376.1"/>
    <property type="molecule type" value="Genomic_DNA"/>
</dbReference>
<keyword evidence="3" id="KW-1185">Reference proteome</keyword>
<dbReference type="AlphaFoldDB" id="R4Z510"/>
<gene>
    <name evidence="2" type="ORF">BN381_390013</name>
</gene>
<protein>
    <submittedName>
        <fullName evidence="2">Uncharacterized protein</fullName>
    </submittedName>
</protein>
<feature type="region of interest" description="Disordered" evidence="1">
    <location>
        <begin position="226"/>
        <end position="262"/>
    </location>
</feature>
<comment type="caution">
    <text evidence="2">The sequence shown here is derived from an EMBL/GenBank/DDBJ whole genome shotgun (WGS) entry which is preliminary data.</text>
</comment>
<dbReference type="Proteomes" id="UP000018291">
    <property type="component" value="Unassembled WGS sequence"/>
</dbReference>
<dbReference type="HOGENOM" id="CLU_1060443_0_0_11"/>
<reference evidence="2 3" key="1">
    <citation type="journal article" date="2013" name="ISME J.">
        <title>Metabolic model for the filamentous 'Candidatus Microthrix parvicella' based on genomic and metagenomic analyses.</title>
        <authorList>
            <person name="Jon McIlroy S."/>
            <person name="Kristiansen R."/>
            <person name="Albertsen M."/>
            <person name="Michael Karst S."/>
            <person name="Rossetti S."/>
            <person name="Lund Nielsen J."/>
            <person name="Tandoi V."/>
            <person name="James Seviour R."/>
            <person name="Nielsen P.H."/>
        </authorList>
    </citation>
    <scope>NUCLEOTIDE SEQUENCE [LARGE SCALE GENOMIC DNA]</scope>
    <source>
        <strain evidence="2 3">RN1</strain>
    </source>
</reference>
<evidence type="ECO:0000256" key="1">
    <source>
        <dbReference type="SAM" id="MobiDB-lite"/>
    </source>
</evidence>
<name>R4Z510_9ACTN</name>
<dbReference type="STRING" id="1229780.BN381_390013"/>
<feature type="region of interest" description="Disordered" evidence="1">
    <location>
        <begin position="102"/>
        <end position="133"/>
    </location>
</feature>
<feature type="compositionally biased region" description="Basic and acidic residues" evidence="1">
    <location>
        <begin position="118"/>
        <end position="130"/>
    </location>
</feature>
<organism evidence="2 3">
    <name type="scientific">Candidatus Neomicrothrix parvicella RN1</name>
    <dbReference type="NCBI Taxonomy" id="1229780"/>
    <lineage>
        <taxon>Bacteria</taxon>
        <taxon>Bacillati</taxon>
        <taxon>Actinomycetota</taxon>
        <taxon>Acidimicrobiia</taxon>
        <taxon>Acidimicrobiales</taxon>
        <taxon>Microthrixaceae</taxon>
        <taxon>Candidatus Neomicrothrix</taxon>
    </lineage>
</organism>
<evidence type="ECO:0000313" key="2">
    <source>
        <dbReference type="EMBL" id="CCM64376.1"/>
    </source>
</evidence>
<accession>R4Z510</accession>
<proteinExistence type="predicted"/>
<sequence>MITTSADPAQFTLGLDVLGRIEGARTALMTSASKSADFGGRFLDGGVDVVGADPELLGDVLLGLQLGLVEGGLEGAGTDDHQGGFAGVDELTEFLDIGSGKATPEVTADPADGATDNGRADDRGREKNADHGPCCGATPTAVARGHLVLVDVNLAGRVLGDHGGVVGADHVFRVEVLDDRVIVSGRRFISVRADEEKHSVCLGHVTSPCWEPLMPQGLQSLRGASLSPRTLDSHHPYRMKSGRQRRGNVGPMMETDVNEGRA</sequence>